<dbReference type="EMBL" id="MH704468">
    <property type="protein sequence ID" value="QCA40836.1"/>
    <property type="molecule type" value="Genomic_DNA"/>
</dbReference>
<accession>A0A4D6EV32</accession>
<name>A0A4D6EV32_9ROSA</name>
<keyword evidence="1" id="KW-0934">Plastid</keyword>
<sequence>MLFFLKKKSWRLFDAYSQTICLHGSDILCFSLHLRIPI</sequence>
<evidence type="ECO:0000313" key="1">
    <source>
        <dbReference type="EMBL" id="QCA40836.1"/>
    </source>
</evidence>
<gene>
    <name evidence="1" type="primary">psbI</name>
    <name evidence="1" type="ORF">DUW65_gp082</name>
</gene>
<organism evidence="1">
    <name type="scientific">Ulmus chenmoui</name>
    <dbReference type="NCBI Taxonomy" id="1737302"/>
    <lineage>
        <taxon>Eukaryota</taxon>
        <taxon>Viridiplantae</taxon>
        <taxon>Streptophyta</taxon>
        <taxon>Embryophyta</taxon>
        <taxon>Tracheophyta</taxon>
        <taxon>Spermatophyta</taxon>
        <taxon>Magnoliopsida</taxon>
        <taxon>eudicotyledons</taxon>
        <taxon>Gunneridae</taxon>
        <taxon>Pentapetalae</taxon>
        <taxon>rosids</taxon>
        <taxon>fabids</taxon>
        <taxon>Rosales</taxon>
        <taxon>Ulmaceae</taxon>
        <taxon>Ulmus</taxon>
    </lineage>
</organism>
<protein>
    <submittedName>
        <fullName evidence="1">Photosystem II protein I</fullName>
    </submittedName>
</protein>
<keyword evidence="1" id="KW-0150">Chloroplast</keyword>
<dbReference type="AlphaFoldDB" id="A0A4D6EV32"/>
<proteinExistence type="predicted"/>
<geneLocation type="chloroplast" evidence="1"/>
<reference evidence="1" key="1">
    <citation type="journal article" date="2019" name="Mitochondrial DNA Part B Resour">
        <title>Characterization of the complete chloroplast genome sequence of Ulmus chenmoui (Ulmaceae), an endangered plant endemic to China.</title>
        <authorList>
            <person name="Zhang Y."/>
            <person name="Zhuang X."/>
            <person name="Li J."/>
            <person name="Li P."/>
            <person name="Wang Z."/>
        </authorList>
    </citation>
    <scope>NUCLEOTIDE SEQUENCE</scope>
    <source>
        <strain evidence="1">LYY</strain>
    </source>
</reference>